<proteinExistence type="predicted"/>
<gene>
    <name evidence="2" type="ORF">PG993_008838</name>
</gene>
<accession>A0ABR1SPG3</accession>
<protein>
    <submittedName>
        <fullName evidence="2">Uncharacterized protein</fullName>
    </submittedName>
</protein>
<keyword evidence="3" id="KW-1185">Reference proteome</keyword>
<sequence length="121" mass="13365">MESNNCGATDETAPLVIWLAGKIVMVMTCIVIPVIRSLYRAISELIRSWCPYQKHGAGSDLSQRDSSVQLRTIEGSSMDGGEYLTPNNLLKRVMRLGLRTLSVTQIVSNQQSREGTLGDEH</sequence>
<feature type="transmembrane region" description="Helical" evidence="1">
    <location>
        <begin position="15"/>
        <end position="39"/>
    </location>
</feature>
<comment type="caution">
    <text evidence="2">The sequence shown here is derived from an EMBL/GenBank/DDBJ whole genome shotgun (WGS) entry which is preliminary data.</text>
</comment>
<dbReference type="EMBL" id="JAQQWK010000008">
    <property type="protein sequence ID" value="KAK8036224.1"/>
    <property type="molecule type" value="Genomic_DNA"/>
</dbReference>
<name>A0ABR1SPG3_9PEZI</name>
<keyword evidence="1" id="KW-0812">Transmembrane</keyword>
<evidence type="ECO:0000313" key="3">
    <source>
        <dbReference type="Proteomes" id="UP001444661"/>
    </source>
</evidence>
<organism evidence="2 3">
    <name type="scientific">Apiospora rasikravindrae</name>
    <dbReference type="NCBI Taxonomy" id="990691"/>
    <lineage>
        <taxon>Eukaryota</taxon>
        <taxon>Fungi</taxon>
        <taxon>Dikarya</taxon>
        <taxon>Ascomycota</taxon>
        <taxon>Pezizomycotina</taxon>
        <taxon>Sordariomycetes</taxon>
        <taxon>Xylariomycetidae</taxon>
        <taxon>Amphisphaeriales</taxon>
        <taxon>Apiosporaceae</taxon>
        <taxon>Apiospora</taxon>
    </lineage>
</organism>
<reference evidence="2 3" key="1">
    <citation type="submission" date="2023-01" db="EMBL/GenBank/DDBJ databases">
        <title>Analysis of 21 Apiospora genomes using comparative genomics revels a genus with tremendous synthesis potential of carbohydrate active enzymes and secondary metabolites.</title>
        <authorList>
            <person name="Sorensen T."/>
        </authorList>
    </citation>
    <scope>NUCLEOTIDE SEQUENCE [LARGE SCALE GENOMIC DNA]</scope>
    <source>
        <strain evidence="2 3">CBS 33761</strain>
    </source>
</reference>
<evidence type="ECO:0000256" key="1">
    <source>
        <dbReference type="SAM" id="Phobius"/>
    </source>
</evidence>
<keyword evidence="1" id="KW-0472">Membrane</keyword>
<keyword evidence="1" id="KW-1133">Transmembrane helix</keyword>
<dbReference type="Proteomes" id="UP001444661">
    <property type="component" value="Unassembled WGS sequence"/>
</dbReference>
<evidence type="ECO:0000313" key="2">
    <source>
        <dbReference type="EMBL" id="KAK8036224.1"/>
    </source>
</evidence>